<keyword evidence="2" id="KW-0946">Virion</keyword>
<reference evidence="4" key="1">
    <citation type="submission" date="2020-05" db="EMBL/GenBank/DDBJ databases">
        <authorList>
            <person name="Chiriac C."/>
            <person name="Salcher M."/>
            <person name="Ghai R."/>
            <person name="Kavagutti S V."/>
        </authorList>
    </citation>
    <scope>NUCLEOTIDE SEQUENCE</scope>
</reference>
<dbReference type="InterPro" id="IPR036278">
    <property type="entry name" value="Sialidase_sf"/>
</dbReference>
<evidence type="ECO:0000313" key="4">
    <source>
        <dbReference type="EMBL" id="CAB5221418.1"/>
    </source>
</evidence>
<gene>
    <name evidence="4" type="ORF">UFOVP244_159</name>
</gene>
<accession>A0A6J7WX40</accession>
<name>A0A6J7WX40_9CAUD</name>
<sequence length="1020" mass="106263">MLTGGTALSYRKQDLTNQKHPAVGFSKLAFSHKAVLGDLGISLLSLTLPPELAVNGLSNPSGSELLNTNLLLYKNNITLVSSVRGVLQHGVSYLIPSSSQINFLNFTASDGEVFTGIVDYVASNGVRVVDGQAITASGVLGGDSRDFSVGTPFTVGKYLNAQVGSVLVFLDGILQKRNTGNSATVLDGSYYELDLGNGLGSVIRFNSASGTSRNVLVVSNGLLCDRPDGSLVASIEKLQGQINNMASYVATLAATSSTAVLGTTPTYLDLKTFGDRVISLESSDMTIKGNKTFSRPFVVQDGSNNTILSYSSTNNGFTLGKSTTAGAQSLNYLENGNSGVGQTGLVIRGRDGSSLTALDTSYLSLEDKVSGHANIIGMASYVAGTTNRYALEFRHVSDTGSSTLLGLSTKEGSWSFGTGSSNAHVFNGALSATTTLSIGSANSAPVSQLTNSASVVSDNSSLGVNSAAGLTWSANGTGWTVGVSNSSSSANSGGLLVKTSATDSATSILKAESGGATRVVFKSDGKVGIGTGSPAAGLDVASTFNLTGYGTVKSSLVQKYPSSTSKAQQFLTKNKTGQFKRSQAVATVSTWIGRAPAVDSQWNAVCWSPELGIFVAVANSGTVNRVMTSPDGITWTSRTSASDNNWVSVCWSAELGLFVAIANSGTSNRVMTSPDGITWTSRTSASDNNWFSICWSSELGIFVAVSYSGTGNRVMTSPDGINWTSRTSAVDNQWSSVCWSPESALFVAVAGSGSGTGNRVMTSPDGINWTIRIPASDNNWNSVCWSAELGLFVAVAASGTGNRVMTSPDGINWTTRTSSADNIWNSVCWSAELGIFVAVASSGIGNLVMTSPDGITWTSRTSAADNNWRSVCWSPELGIFVAVSNSGTANKVMTASYPLTVSATGDTTAIGNIKATGNIIASATLTASDERLKANIKTISDAVNKVMALRGVSFERNGKEQIGVIAQEVQKVLPQVVDVPDNANEYLAVSYGNIVGLLIEAMKDQQNQIEDLKKLVEARS</sequence>
<evidence type="ECO:0000256" key="1">
    <source>
        <dbReference type="ARBA" id="ARBA00004328"/>
    </source>
</evidence>
<dbReference type="PROSITE" id="PS51688">
    <property type="entry name" value="ICA"/>
    <property type="match status" value="1"/>
</dbReference>
<comment type="subcellular location">
    <subcellularLocation>
        <location evidence="1">Virion</location>
    </subcellularLocation>
</comment>
<organism evidence="4">
    <name type="scientific">uncultured Caudovirales phage</name>
    <dbReference type="NCBI Taxonomy" id="2100421"/>
    <lineage>
        <taxon>Viruses</taxon>
        <taxon>Duplodnaviria</taxon>
        <taxon>Heunggongvirae</taxon>
        <taxon>Uroviricota</taxon>
        <taxon>Caudoviricetes</taxon>
        <taxon>Peduoviridae</taxon>
        <taxon>Maltschvirus</taxon>
        <taxon>Maltschvirus maltsch</taxon>
    </lineage>
</organism>
<dbReference type="SUPFAM" id="SSF50969">
    <property type="entry name" value="YVTN repeat-like/Quinoprotein amine dehydrogenase"/>
    <property type="match status" value="1"/>
</dbReference>
<dbReference type="SUPFAM" id="SSF50939">
    <property type="entry name" value="Sialidases"/>
    <property type="match status" value="1"/>
</dbReference>
<feature type="domain" description="Peptidase S74" evidence="3">
    <location>
        <begin position="928"/>
        <end position="1016"/>
    </location>
</feature>
<keyword evidence="2" id="KW-1227">Viral tail protein</keyword>
<proteinExistence type="predicted"/>
<dbReference type="EMBL" id="LR798292">
    <property type="protein sequence ID" value="CAB5221418.1"/>
    <property type="molecule type" value="Genomic_DNA"/>
</dbReference>
<dbReference type="InterPro" id="IPR011044">
    <property type="entry name" value="Quino_amine_DH_bsu"/>
</dbReference>
<dbReference type="Pfam" id="PF13884">
    <property type="entry name" value="Peptidase_S74"/>
    <property type="match status" value="1"/>
</dbReference>
<dbReference type="GO" id="GO:0098015">
    <property type="term" value="C:virus tail"/>
    <property type="evidence" value="ECO:0007669"/>
    <property type="project" value="UniProtKB-KW"/>
</dbReference>
<evidence type="ECO:0000259" key="3">
    <source>
        <dbReference type="PROSITE" id="PS51688"/>
    </source>
</evidence>
<protein>
    <submittedName>
        <fullName evidence="4">Intramolecular chaperone auto-processing domain containing protein</fullName>
    </submittedName>
</protein>
<dbReference type="InterPro" id="IPR030392">
    <property type="entry name" value="S74_ICA"/>
</dbReference>
<evidence type="ECO:0000256" key="2">
    <source>
        <dbReference type="ARBA" id="ARBA00022732"/>
    </source>
</evidence>